<sequence>MWLSCFCSQLLHIVIIPLTVDCGIFSRHRWQAITVPGTMLEFTELLRATHSFTNVCKSIFMPRCLIL</sequence>
<gene>
    <name evidence="2" type="ORF">SPARVUS_LOCUS16144815</name>
</gene>
<name>A0ABN9HLS2_9NEOB</name>
<dbReference type="EMBL" id="CATNWA010021128">
    <property type="protein sequence ID" value="CAI9621442.1"/>
    <property type="molecule type" value="Genomic_DNA"/>
</dbReference>
<proteinExistence type="predicted"/>
<evidence type="ECO:0000313" key="3">
    <source>
        <dbReference type="Proteomes" id="UP001162483"/>
    </source>
</evidence>
<organism evidence="2 3">
    <name type="scientific">Staurois parvus</name>
    <dbReference type="NCBI Taxonomy" id="386267"/>
    <lineage>
        <taxon>Eukaryota</taxon>
        <taxon>Metazoa</taxon>
        <taxon>Chordata</taxon>
        <taxon>Craniata</taxon>
        <taxon>Vertebrata</taxon>
        <taxon>Euteleostomi</taxon>
        <taxon>Amphibia</taxon>
        <taxon>Batrachia</taxon>
        <taxon>Anura</taxon>
        <taxon>Neobatrachia</taxon>
        <taxon>Ranoidea</taxon>
        <taxon>Ranidae</taxon>
        <taxon>Staurois</taxon>
    </lineage>
</organism>
<keyword evidence="1" id="KW-0732">Signal</keyword>
<evidence type="ECO:0008006" key="4">
    <source>
        <dbReference type="Google" id="ProtNLM"/>
    </source>
</evidence>
<reference evidence="2" key="1">
    <citation type="submission" date="2023-05" db="EMBL/GenBank/DDBJ databases">
        <authorList>
            <person name="Stuckert A."/>
        </authorList>
    </citation>
    <scope>NUCLEOTIDE SEQUENCE</scope>
</reference>
<evidence type="ECO:0000256" key="1">
    <source>
        <dbReference type="SAM" id="SignalP"/>
    </source>
</evidence>
<comment type="caution">
    <text evidence="2">The sequence shown here is derived from an EMBL/GenBank/DDBJ whole genome shotgun (WGS) entry which is preliminary data.</text>
</comment>
<feature type="signal peptide" evidence="1">
    <location>
        <begin position="1"/>
        <end position="22"/>
    </location>
</feature>
<keyword evidence="3" id="KW-1185">Reference proteome</keyword>
<dbReference type="Proteomes" id="UP001162483">
    <property type="component" value="Unassembled WGS sequence"/>
</dbReference>
<feature type="chain" id="PRO_5045711126" description="Secreted protein" evidence="1">
    <location>
        <begin position="23"/>
        <end position="67"/>
    </location>
</feature>
<accession>A0ABN9HLS2</accession>
<evidence type="ECO:0000313" key="2">
    <source>
        <dbReference type="EMBL" id="CAI9621442.1"/>
    </source>
</evidence>
<protein>
    <recommendedName>
        <fullName evidence="4">Secreted protein</fullName>
    </recommendedName>
</protein>